<dbReference type="Proteomes" id="UP000636479">
    <property type="component" value="Unassembled WGS sequence"/>
</dbReference>
<evidence type="ECO:0000259" key="1">
    <source>
        <dbReference type="PROSITE" id="PS50011"/>
    </source>
</evidence>
<keyword evidence="3" id="KW-1185">Reference proteome</keyword>
<dbReference type="PANTHER" id="PTHR44167">
    <property type="entry name" value="OVARIAN-SPECIFIC SERINE/THREONINE-PROTEIN KINASE LOK-RELATED"/>
    <property type="match status" value="1"/>
</dbReference>
<reference evidence="2" key="1">
    <citation type="submission" date="2020-05" db="EMBL/GenBank/DDBJ databases">
        <title>Mycena genomes resolve the evolution of fungal bioluminescence.</title>
        <authorList>
            <person name="Tsai I.J."/>
        </authorList>
    </citation>
    <scope>NUCLEOTIDE SEQUENCE</scope>
    <source>
        <strain evidence="2">171206Taipei</strain>
    </source>
</reference>
<dbReference type="SUPFAM" id="SSF56112">
    <property type="entry name" value="Protein kinase-like (PK-like)"/>
    <property type="match status" value="1"/>
</dbReference>
<dbReference type="InterPro" id="IPR000719">
    <property type="entry name" value="Prot_kinase_dom"/>
</dbReference>
<dbReference type="GeneID" id="59351927"/>
<organism evidence="2 3">
    <name type="scientific">Mycena indigotica</name>
    <dbReference type="NCBI Taxonomy" id="2126181"/>
    <lineage>
        <taxon>Eukaryota</taxon>
        <taxon>Fungi</taxon>
        <taxon>Dikarya</taxon>
        <taxon>Basidiomycota</taxon>
        <taxon>Agaricomycotina</taxon>
        <taxon>Agaricomycetes</taxon>
        <taxon>Agaricomycetidae</taxon>
        <taxon>Agaricales</taxon>
        <taxon>Marasmiineae</taxon>
        <taxon>Mycenaceae</taxon>
        <taxon>Mycena</taxon>
    </lineage>
</organism>
<accession>A0A8H6VR14</accession>
<dbReference type="RefSeq" id="XP_037213909.1">
    <property type="nucleotide sequence ID" value="XM_037369411.1"/>
</dbReference>
<protein>
    <submittedName>
        <fullName evidence="2">Protein kinase domain-containing protein</fullName>
    </submittedName>
</protein>
<dbReference type="GO" id="GO:0004672">
    <property type="term" value="F:protein kinase activity"/>
    <property type="evidence" value="ECO:0007669"/>
    <property type="project" value="InterPro"/>
</dbReference>
<comment type="caution">
    <text evidence="2">The sequence shown here is derived from an EMBL/GenBank/DDBJ whole genome shotgun (WGS) entry which is preliminary data.</text>
</comment>
<dbReference type="OrthoDB" id="5987198at2759"/>
<keyword evidence="2" id="KW-0808">Transferase</keyword>
<name>A0A8H6VR14_9AGAR</name>
<dbReference type="Gene3D" id="1.10.510.10">
    <property type="entry name" value="Transferase(Phosphotransferase) domain 1"/>
    <property type="match status" value="1"/>
</dbReference>
<dbReference type="GO" id="GO:0005524">
    <property type="term" value="F:ATP binding"/>
    <property type="evidence" value="ECO:0007669"/>
    <property type="project" value="InterPro"/>
</dbReference>
<dbReference type="AlphaFoldDB" id="A0A8H6VR14"/>
<dbReference type="PANTHER" id="PTHR44167:SF24">
    <property type="entry name" value="SERINE_THREONINE-PROTEIN KINASE CHK2"/>
    <property type="match status" value="1"/>
</dbReference>
<dbReference type="SMART" id="SM00220">
    <property type="entry name" value="S_TKc"/>
    <property type="match status" value="1"/>
</dbReference>
<sequence length="374" mass="43480">MNHPQYHPAISGAEIFWAEQQPFLAKKGYHLRPRFSAHWRRKIRILPTEREDDIPSYQGFVLDATRIRDKKKVVLKRVETGDEELVLHSYLDSPALRSDPRNRTIPILEVFRLPETQWSILVTPYCREFDYPPFHCRQEFIDAMSQYLEGLEFMHEHNIAHIDIAPQNMLMDESQVVPKGSHFSRPRTQDGISELFCWNDRCSVGHVDYFYIDFGLSEYFPEGTTDARRIGRLRTFPEIPELSWEVPYNPFLVDVFQLGLTMHKLIYGYPSLEIFRPVADAMTARNPSERAKPGQSLAHLRAIAATIPPQELSSQIWDLAATEKHKRERATLGGYRQDYRYIRDEVLYDIAVTRPPKTAYMRPKATGSSVNGLN</sequence>
<dbReference type="Pfam" id="PF00069">
    <property type="entry name" value="Pkinase"/>
    <property type="match status" value="1"/>
</dbReference>
<keyword evidence="2" id="KW-0418">Kinase</keyword>
<evidence type="ECO:0000313" key="3">
    <source>
        <dbReference type="Proteomes" id="UP000636479"/>
    </source>
</evidence>
<feature type="domain" description="Protein kinase" evidence="1">
    <location>
        <begin position="1"/>
        <end position="342"/>
    </location>
</feature>
<proteinExistence type="predicted"/>
<dbReference type="InterPro" id="IPR011009">
    <property type="entry name" value="Kinase-like_dom_sf"/>
</dbReference>
<evidence type="ECO:0000313" key="2">
    <source>
        <dbReference type="EMBL" id="KAF7290549.1"/>
    </source>
</evidence>
<dbReference type="PROSITE" id="PS50011">
    <property type="entry name" value="PROTEIN_KINASE_DOM"/>
    <property type="match status" value="1"/>
</dbReference>
<gene>
    <name evidence="2" type="ORF">MIND_01295000</name>
</gene>
<dbReference type="EMBL" id="JACAZF010000014">
    <property type="protein sequence ID" value="KAF7290549.1"/>
    <property type="molecule type" value="Genomic_DNA"/>
</dbReference>